<feature type="transmembrane region" description="Helical" evidence="1">
    <location>
        <begin position="21"/>
        <end position="42"/>
    </location>
</feature>
<feature type="transmembrane region" description="Helical" evidence="1">
    <location>
        <begin position="54"/>
        <end position="78"/>
    </location>
</feature>
<dbReference type="RefSeq" id="WP_248861399.1">
    <property type="nucleotide sequence ID" value="NZ_CP086322.1"/>
</dbReference>
<evidence type="ECO:0000313" key="3">
    <source>
        <dbReference type="Proteomes" id="UP000830115"/>
    </source>
</evidence>
<organism evidence="2 3">
    <name type="scientific">Streptomyces halobius</name>
    <dbReference type="NCBI Taxonomy" id="2879846"/>
    <lineage>
        <taxon>Bacteria</taxon>
        <taxon>Bacillati</taxon>
        <taxon>Actinomycetota</taxon>
        <taxon>Actinomycetes</taxon>
        <taxon>Kitasatosporales</taxon>
        <taxon>Streptomycetaceae</taxon>
        <taxon>Streptomyces</taxon>
    </lineage>
</organism>
<dbReference type="Proteomes" id="UP000830115">
    <property type="component" value="Chromosome"/>
</dbReference>
<dbReference type="InterPro" id="IPR045924">
    <property type="entry name" value="DUF6343"/>
</dbReference>
<protein>
    <submittedName>
        <fullName evidence="2">DUF6343 family protein</fullName>
    </submittedName>
</protein>
<dbReference type="Pfam" id="PF19870">
    <property type="entry name" value="DUF6343"/>
    <property type="match status" value="1"/>
</dbReference>
<accession>A0ABY4M0J9</accession>
<sequence>MKRPRTGTEPLTARSALRLRLILAAIGLVAFTAGTFRFAIWTSGTTADESPGPTVLLVLTVVCGVLALTAALDLVVVLRRLRRKRSTAA</sequence>
<keyword evidence="1" id="KW-1133">Transmembrane helix</keyword>
<dbReference type="EMBL" id="CP086322">
    <property type="protein sequence ID" value="UQA90658.1"/>
    <property type="molecule type" value="Genomic_DNA"/>
</dbReference>
<keyword evidence="1" id="KW-0472">Membrane</keyword>
<reference evidence="2" key="1">
    <citation type="submission" date="2021-10" db="EMBL/GenBank/DDBJ databases">
        <title>Streptomyces nigrumlapis sp.nov.,an antimicrobial producing actinobacterium isolated from Black Gobi rocks.</title>
        <authorList>
            <person name="Wen Y."/>
            <person name="Zhang W."/>
            <person name="Liu X.G."/>
        </authorList>
    </citation>
    <scope>NUCLEOTIDE SEQUENCE</scope>
    <source>
        <strain evidence="2">ST13-2-2</strain>
    </source>
</reference>
<name>A0ABY4M0J9_9ACTN</name>
<evidence type="ECO:0000256" key="1">
    <source>
        <dbReference type="SAM" id="Phobius"/>
    </source>
</evidence>
<proteinExistence type="predicted"/>
<evidence type="ECO:0000313" key="2">
    <source>
        <dbReference type="EMBL" id="UQA90658.1"/>
    </source>
</evidence>
<keyword evidence="1" id="KW-0812">Transmembrane</keyword>
<keyword evidence="3" id="KW-1185">Reference proteome</keyword>
<gene>
    <name evidence="2" type="ORF">K9S39_00985</name>
</gene>